<keyword evidence="2" id="KW-0812">Transmembrane</keyword>
<dbReference type="GeneID" id="92034964"/>
<keyword evidence="4" id="KW-1185">Reference proteome</keyword>
<feature type="transmembrane region" description="Helical" evidence="2">
    <location>
        <begin position="123"/>
        <end position="145"/>
    </location>
</feature>
<feature type="region of interest" description="Disordered" evidence="1">
    <location>
        <begin position="1"/>
        <end position="22"/>
    </location>
</feature>
<reference evidence="3 4" key="1">
    <citation type="submission" date="2024-04" db="EMBL/GenBank/DDBJ databases">
        <title>Phyllosticta paracitricarpa is synonymous to the EU quarantine fungus P. citricarpa based on phylogenomic analyses.</title>
        <authorList>
            <consortium name="Lawrence Berkeley National Laboratory"/>
            <person name="Van ingen-buijs V.A."/>
            <person name="Van westerhoven A.C."/>
            <person name="Haridas S."/>
            <person name="Skiadas P."/>
            <person name="Martin F."/>
            <person name="Groenewald J.Z."/>
            <person name="Crous P.W."/>
            <person name="Seidl M.F."/>
        </authorList>
    </citation>
    <scope>NUCLEOTIDE SEQUENCE [LARGE SCALE GENOMIC DNA]</scope>
    <source>
        <strain evidence="3 4">CPC 17464</strain>
    </source>
</reference>
<name>A0ABR1L1L6_9PEZI</name>
<dbReference type="EMBL" id="JBBPEH010000018">
    <property type="protein sequence ID" value="KAK7529136.1"/>
    <property type="molecule type" value="Genomic_DNA"/>
</dbReference>
<keyword evidence="2" id="KW-1133">Transmembrane helix</keyword>
<evidence type="ECO:0000256" key="1">
    <source>
        <dbReference type="SAM" id="MobiDB-lite"/>
    </source>
</evidence>
<organism evidence="3 4">
    <name type="scientific">Phyllosticta citribraziliensis</name>
    <dbReference type="NCBI Taxonomy" id="989973"/>
    <lineage>
        <taxon>Eukaryota</taxon>
        <taxon>Fungi</taxon>
        <taxon>Dikarya</taxon>
        <taxon>Ascomycota</taxon>
        <taxon>Pezizomycotina</taxon>
        <taxon>Dothideomycetes</taxon>
        <taxon>Dothideomycetes incertae sedis</taxon>
        <taxon>Botryosphaeriales</taxon>
        <taxon>Phyllostictaceae</taxon>
        <taxon>Phyllosticta</taxon>
    </lineage>
</organism>
<evidence type="ECO:0000256" key="2">
    <source>
        <dbReference type="SAM" id="Phobius"/>
    </source>
</evidence>
<keyword evidence="2" id="KW-0472">Membrane</keyword>
<evidence type="ECO:0000313" key="3">
    <source>
        <dbReference type="EMBL" id="KAK7529136.1"/>
    </source>
</evidence>
<accession>A0ABR1L1L6</accession>
<feature type="transmembrane region" description="Helical" evidence="2">
    <location>
        <begin position="55"/>
        <end position="72"/>
    </location>
</feature>
<feature type="compositionally biased region" description="Pro residues" evidence="1">
    <location>
        <begin position="8"/>
        <end position="22"/>
    </location>
</feature>
<comment type="caution">
    <text evidence="3">The sequence shown here is derived from an EMBL/GenBank/DDBJ whole genome shotgun (WGS) entry which is preliminary data.</text>
</comment>
<gene>
    <name evidence="3" type="ORF">J3D65DRAFT_643096</name>
</gene>
<proteinExistence type="predicted"/>
<protein>
    <submittedName>
        <fullName evidence="3">Uncharacterized protein</fullName>
    </submittedName>
</protein>
<dbReference type="RefSeq" id="XP_066649753.1">
    <property type="nucleotide sequence ID" value="XM_066802058.1"/>
</dbReference>
<dbReference type="Proteomes" id="UP001360953">
    <property type="component" value="Unassembled WGS sequence"/>
</dbReference>
<sequence>MAKTTFPEPVPQPPKRLTIDPPPVIETPTTPVMMNGTVFRDTVYYRQFKSHVDCLVAIQVFVLSLAVGYMILKGIRKLTHHETTRERSQRLLNRRRQRLAAIETMLCLPFRIVWFAVRMTAKLLVFIHITLPWFVIVATGYTTAINIRFTGQFLRYCWRIVVPQGQCARCRNRTFALLYGVSMAITRLAAHAHALGPLGLSLTGSSGPLPAWIITIGQIRTYQDFCVMFFVSAILHIPVRQCLQRLHNCYDPWVQRARRTWREDRTGRVMSSILTLPEDILNAPQAGVQLNETVWLSLFTNALTTWKCVNCAACRCRFRCSSCRQCLQCASCLDDCPGGFTLPPCSACCISRSRRWSVLHVRVLRGIAALMRV</sequence>
<evidence type="ECO:0000313" key="4">
    <source>
        <dbReference type="Proteomes" id="UP001360953"/>
    </source>
</evidence>